<accession>A0ABS9BSH6</accession>
<dbReference type="Gene3D" id="3.40.630.30">
    <property type="match status" value="1"/>
</dbReference>
<evidence type="ECO:0000313" key="2">
    <source>
        <dbReference type="Proteomes" id="UP001201449"/>
    </source>
</evidence>
<dbReference type="Proteomes" id="UP001201449">
    <property type="component" value="Unassembled WGS sequence"/>
</dbReference>
<organism evidence="1 2">
    <name type="scientific">Mariniradius sediminis</name>
    <dbReference type="NCBI Taxonomy" id="2909237"/>
    <lineage>
        <taxon>Bacteria</taxon>
        <taxon>Pseudomonadati</taxon>
        <taxon>Bacteroidota</taxon>
        <taxon>Cytophagia</taxon>
        <taxon>Cytophagales</taxon>
        <taxon>Cyclobacteriaceae</taxon>
        <taxon>Mariniradius</taxon>
    </lineage>
</organism>
<dbReference type="InterPro" id="IPR039968">
    <property type="entry name" value="BcerS-like"/>
</dbReference>
<sequence length="390" mass="45627">MKLREITTPRDEQDFLMAHVRINQPYPNWIRPFDKDILEVFDPKKNRLLRTSKAVRWVLENEKGDLVGRIAAFVNPKYKSKGDDVPVGGIGFFDSVDSQEVANLLFDKAKNWLAGHGMEAMDGPINLGERDKWWGLLVEGFEPPIYNTNYNPPYYQRLFENYGFKVFFNQICWGLKVADSASQLDSKFYEAHRKIADTGEYYVRHINKSQLPQAAKDLSIVYNKAWAKHQGNKEITPEMALKMLKSMSAVMDEYLIWFAYHHDEPIAMWVNLPDINQIVKHLNGQFNLWAKLKFFLIQKFSKMEKFVGLVFGVVPEFQGKGVDYFMIVEAEKVIKAKTHYKDLELYWQGDFNPKMLNISKNLGANQTRRMVTYRYLFDPNKPFERHPILD</sequence>
<keyword evidence="2" id="KW-1185">Reference proteome</keyword>
<reference evidence="1 2" key="1">
    <citation type="submission" date="2022-01" db="EMBL/GenBank/DDBJ databases">
        <title>Mariniradius saccharolyticus sp. nov., isolated from sediment of a river.</title>
        <authorList>
            <person name="Liu H."/>
        </authorList>
    </citation>
    <scope>NUCLEOTIDE SEQUENCE [LARGE SCALE GENOMIC DNA]</scope>
    <source>
        <strain evidence="1 2">RY-2</strain>
    </source>
</reference>
<dbReference type="RefSeq" id="WP_234860536.1">
    <property type="nucleotide sequence ID" value="NZ_JAKEVZ010000003.1"/>
</dbReference>
<gene>
    <name evidence="1" type="ORF">L0U89_05055</name>
</gene>
<comment type="caution">
    <text evidence="1">The sequence shown here is derived from an EMBL/GenBank/DDBJ whole genome shotgun (WGS) entry which is preliminary data.</text>
</comment>
<proteinExistence type="predicted"/>
<evidence type="ECO:0000313" key="1">
    <source>
        <dbReference type="EMBL" id="MCF1750432.1"/>
    </source>
</evidence>
<dbReference type="PANTHER" id="PTHR41368:SF1">
    <property type="entry name" value="PROTEIN YGHO"/>
    <property type="match status" value="1"/>
</dbReference>
<dbReference type="PANTHER" id="PTHR41368">
    <property type="entry name" value="PROTEIN YGHO"/>
    <property type="match status" value="1"/>
</dbReference>
<dbReference type="InterPro" id="IPR016181">
    <property type="entry name" value="Acyl_CoA_acyltransferase"/>
</dbReference>
<evidence type="ECO:0008006" key="3">
    <source>
        <dbReference type="Google" id="ProtNLM"/>
    </source>
</evidence>
<dbReference type="SUPFAM" id="SSF55729">
    <property type="entry name" value="Acyl-CoA N-acyltransferases (Nat)"/>
    <property type="match status" value="1"/>
</dbReference>
<protein>
    <recommendedName>
        <fullName evidence="3">N-acetyltransferase domain-containing protein</fullName>
    </recommendedName>
</protein>
<dbReference type="EMBL" id="JAKEVZ010000003">
    <property type="protein sequence ID" value="MCF1750432.1"/>
    <property type="molecule type" value="Genomic_DNA"/>
</dbReference>
<name>A0ABS9BSH6_9BACT</name>